<organism evidence="2 3">
    <name type="scientific">Dreissena polymorpha</name>
    <name type="common">Zebra mussel</name>
    <name type="synonym">Mytilus polymorpha</name>
    <dbReference type="NCBI Taxonomy" id="45954"/>
    <lineage>
        <taxon>Eukaryota</taxon>
        <taxon>Metazoa</taxon>
        <taxon>Spiralia</taxon>
        <taxon>Lophotrochozoa</taxon>
        <taxon>Mollusca</taxon>
        <taxon>Bivalvia</taxon>
        <taxon>Autobranchia</taxon>
        <taxon>Heteroconchia</taxon>
        <taxon>Euheterodonta</taxon>
        <taxon>Imparidentia</taxon>
        <taxon>Neoheterodontei</taxon>
        <taxon>Myida</taxon>
        <taxon>Dreissenoidea</taxon>
        <taxon>Dreissenidae</taxon>
        <taxon>Dreissena</taxon>
    </lineage>
</organism>
<proteinExistence type="predicted"/>
<accession>A0A9D4D0T7</accession>
<dbReference type="Proteomes" id="UP000828390">
    <property type="component" value="Unassembled WGS sequence"/>
</dbReference>
<feature type="region of interest" description="Disordered" evidence="1">
    <location>
        <begin position="1"/>
        <end position="28"/>
    </location>
</feature>
<reference evidence="2" key="2">
    <citation type="submission" date="2020-11" db="EMBL/GenBank/DDBJ databases">
        <authorList>
            <person name="McCartney M.A."/>
            <person name="Auch B."/>
            <person name="Kono T."/>
            <person name="Mallez S."/>
            <person name="Becker A."/>
            <person name="Gohl D.M."/>
            <person name="Silverstein K.A.T."/>
            <person name="Koren S."/>
            <person name="Bechman K.B."/>
            <person name="Herman A."/>
            <person name="Abrahante J.E."/>
            <person name="Garbe J."/>
        </authorList>
    </citation>
    <scope>NUCLEOTIDE SEQUENCE</scope>
    <source>
        <strain evidence="2">Duluth1</strain>
        <tissue evidence="2">Whole animal</tissue>
    </source>
</reference>
<name>A0A9D4D0T7_DREPO</name>
<gene>
    <name evidence="2" type="ORF">DPMN_043584</name>
</gene>
<reference evidence="2" key="1">
    <citation type="journal article" date="2019" name="bioRxiv">
        <title>The Genome of the Zebra Mussel, Dreissena polymorpha: A Resource for Invasive Species Research.</title>
        <authorList>
            <person name="McCartney M.A."/>
            <person name="Auch B."/>
            <person name="Kono T."/>
            <person name="Mallez S."/>
            <person name="Zhang Y."/>
            <person name="Obille A."/>
            <person name="Becker A."/>
            <person name="Abrahante J.E."/>
            <person name="Garbe J."/>
            <person name="Badalamenti J.P."/>
            <person name="Herman A."/>
            <person name="Mangelson H."/>
            <person name="Liachko I."/>
            <person name="Sullivan S."/>
            <person name="Sone E.D."/>
            <person name="Koren S."/>
            <person name="Silverstein K.A.T."/>
            <person name="Beckman K.B."/>
            <person name="Gohl D.M."/>
        </authorList>
    </citation>
    <scope>NUCLEOTIDE SEQUENCE</scope>
    <source>
        <strain evidence="2">Duluth1</strain>
        <tissue evidence="2">Whole animal</tissue>
    </source>
</reference>
<evidence type="ECO:0000256" key="1">
    <source>
        <dbReference type="SAM" id="MobiDB-lite"/>
    </source>
</evidence>
<comment type="caution">
    <text evidence="2">The sequence shown here is derived from an EMBL/GenBank/DDBJ whole genome shotgun (WGS) entry which is preliminary data.</text>
</comment>
<dbReference type="EMBL" id="JAIWYP010000011">
    <property type="protein sequence ID" value="KAH3737008.1"/>
    <property type="molecule type" value="Genomic_DNA"/>
</dbReference>
<evidence type="ECO:0000313" key="3">
    <source>
        <dbReference type="Proteomes" id="UP000828390"/>
    </source>
</evidence>
<keyword evidence="3" id="KW-1185">Reference proteome</keyword>
<protein>
    <submittedName>
        <fullName evidence="2">Uncharacterized protein</fullName>
    </submittedName>
</protein>
<sequence>MQAKDCTRTSQNKRPMQHFSFANVQDDATSKDISSRIRRYFVNQGAHNSNKRPKGPWVAHLRDLMKRNKD</sequence>
<dbReference type="AlphaFoldDB" id="A0A9D4D0T7"/>
<evidence type="ECO:0000313" key="2">
    <source>
        <dbReference type="EMBL" id="KAH3737008.1"/>
    </source>
</evidence>
<feature type="compositionally biased region" description="Polar residues" evidence="1">
    <location>
        <begin position="8"/>
        <end position="27"/>
    </location>
</feature>